<dbReference type="InterPro" id="IPR050469">
    <property type="entry name" value="Diguanylate_Cyclase"/>
</dbReference>
<dbReference type="EMBL" id="LNCD01000086">
    <property type="protein sequence ID" value="KWV50117.1"/>
    <property type="molecule type" value="Genomic_DNA"/>
</dbReference>
<dbReference type="FunFam" id="3.30.70.270:FF:000001">
    <property type="entry name" value="Diguanylate cyclase domain protein"/>
    <property type="match status" value="1"/>
</dbReference>
<dbReference type="EC" id="2.7.7.65" evidence="1"/>
<dbReference type="RefSeq" id="WP_062371574.1">
    <property type="nucleotide sequence ID" value="NZ_LNCD01000086.1"/>
</dbReference>
<dbReference type="Gene3D" id="3.30.450.40">
    <property type="match status" value="1"/>
</dbReference>
<comment type="catalytic activity">
    <reaction evidence="2">
        <text>2 GTP = 3',3'-c-di-GMP + 2 diphosphate</text>
        <dbReference type="Rhea" id="RHEA:24898"/>
        <dbReference type="ChEBI" id="CHEBI:33019"/>
        <dbReference type="ChEBI" id="CHEBI:37565"/>
        <dbReference type="ChEBI" id="CHEBI:58805"/>
        <dbReference type="EC" id="2.7.7.65"/>
    </reaction>
</comment>
<dbReference type="CDD" id="cd01949">
    <property type="entry name" value="GGDEF"/>
    <property type="match status" value="1"/>
</dbReference>
<proteinExistence type="predicted"/>
<keyword evidence="5" id="KW-1185">Reference proteome</keyword>
<feature type="domain" description="GGDEF" evidence="3">
    <location>
        <begin position="202"/>
        <end position="335"/>
    </location>
</feature>
<dbReference type="GO" id="GO:0052621">
    <property type="term" value="F:diguanylate cyclase activity"/>
    <property type="evidence" value="ECO:0007669"/>
    <property type="project" value="UniProtKB-EC"/>
</dbReference>
<dbReference type="InterPro" id="IPR003018">
    <property type="entry name" value="GAF"/>
</dbReference>
<dbReference type="Pfam" id="PF01590">
    <property type="entry name" value="GAF"/>
    <property type="match status" value="1"/>
</dbReference>
<dbReference type="PANTHER" id="PTHR45138">
    <property type="entry name" value="REGULATORY COMPONENTS OF SENSORY TRANSDUCTION SYSTEM"/>
    <property type="match status" value="1"/>
</dbReference>
<dbReference type="SMART" id="SM00267">
    <property type="entry name" value="GGDEF"/>
    <property type="match status" value="1"/>
</dbReference>
<dbReference type="OrthoDB" id="315417at2"/>
<dbReference type="SUPFAM" id="SSF55781">
    <property type="entry name" value="GAF domain-like"/>
    <property type="match status" value="1"/>
</dbReference>
<evidence type="ECO:0000256" key="1">
    <source>
        <dbReference type="ARBA" id="ARBA00012528"/>
    </source>
</evidence>
<dbReference type="AlphaFoldDB" id="A0A120FK50"/>
<gene>
    <name evidence="4" type="ORF">AS026_10015</name>
</gene>
<dbReference type="SUPFAM" id="SSF55073">
    <property type="entry name" value="Nucleotide cyclase"/>
    <property type="match status" value="1"/>
</dbReference>
<dbReference type="SMART" id="SM00065">
    <property type="entry name" value="GAF"/>
    <property type="match status" value="1"/>
</dbReference>
<dbReference type="PANTHER" id="PTHR45138:SF9">
    <property type="entry name" value="DIGUANYLATE CYCLASE DGCM-RELATED"/>
    <property type="match status" value="1"/>
</dbReference>
<dbReference type="PROSITE" id="PS50887">
    <property type="entry name" value="GGDEF"/>
    <property type="match status" value="1"/>
</dbReference>
<dbReference type="Proteomes" id="UP000068164">
    <property type="component" value="Unassembled WGS sequence"/>
</dbReference>
<dbReference type="NCBIfam" id="TIGR00254">
    <property type="entry name" value="GGDEF"/>
    <property type="match status" value="1"/>
</dbReference>
<dbReference type="Pfam" id="PF00990">
    <property type="entry name" value="GGDEF"/>
    <property type="match status" value="1"/>
</dbReference>
<protein>
    <recommendedName>
        <fullName evidence="1">diguanylate cyclase</fullName>
        <ecNumber evidence="1">2.7.7.65</ecNumber>
    </recommendedName>
</protein>
<dbReference type="InterPro" id="IPR043128">
    <property type="entry name" value="Rev_trsase/Diguanyl_cyclase"/>
</dbReference>
<evidence type="ECO:0000313" key="4">
    <source>
        <dbReference type="EMBL" id="KWV50117.1"/>
    </source>
</evidence>
<name>A0A120FK50_9HYPH</name>
<comment type="caution">
    <text evidence="4">The sequence shown here is derived from an EMBL/GenBank/DDBJ whole genome shotgun (WGS) entry which is preliminary data.</text>
</comment>
<accession>A0A120FK50</accession>
<evidence type="ECO:0000313" key="5">
    <source>
        <dbReference type="Proteomes" id="UP000068164"/>
    </source>
</evidence>
<dbReference type="InterPro" id="IPR029016">
    <property type="entry name" value="GAF-like_dom_sf"/>
</dbReference>
<organism evidence="4 5">
    <name type="scientific">Rhizobium altiplani</name>
    <dbReference type="NCBI Taxonomy" id="1864509"/>
    <lineage>
        <taxon>Bacteria</taxon>
        <taxon>Pseudomonadati</taxon>
        <taxon>Pseudomonadota</taxon>
        <taxon>Alphaproteobacteria</taxon>
        <taxon>Hyphomicrobiales</taxon>
        <taxon>Rhizobiaceae</taxon>
        <taxon>Rhizobium/Agrobacterium group</taxon>
        <taxon>Rhizobium</taxon>
    </lineage>
</organism>
<sequence length="418" mass="45797">MVVVRAFGTSCLDAKKREIERLAALEQLDLLDTPKDEGFERIVRLIKEIFAVEIGLVSLIDAHRQWYKACSGLAADEVPLEDTFCRYVVDHEEPIFVQDATRDPRFAHNPAVTGESHVRFYAGVPLKTKSGHVIGTVCAIDRRPRSFGSRDLSVLHELAGVAMDRIELLQSAATDGLTGTLTRRAFRQEADQLLSLALRHQHDLSCIVLDIDRFKSVNDTHGHAAGDQVLHAVTETCKANLRAGDLFGRLGGEEFAILLPHINREEAFAVAEKVRMAIASRPIRGAFGDLNVTASFGISALSIITRDIETLLAQADAAMYHAKHNGRNRCVSWNSIGADGPTGSRRRVLKAGSIMFNDRRSTIDCTIRSLGTDSAGLSVSNSAGIPAEFVLIIKGEGFETKCRIVAQDRQTIEVAFKA</sequence>
<reference evidence="4 5" key="1">
    <citation type="submission" date="2015-11" db="EMBL/GenBank/DDBJ databases">
        <title>Draft Genome Sequence of the Strain BR 10423 (Rhizobium sp.) isolated from nodules of Mimosa pudica.</title>
        <authorList>
            <person name="Barauna A.C."/>
            <person name="Zilli J.E."/>
            <person name="Simoes-Araujo J.L."/>
            <person name="Reis V.M."/>
            <person name="James E.K."/>
            <person name="Reis F.B.Jr."/>
            <person name="Rouws L.F."/>
            <person name="Passos S.R."/>
            <person name="Gois S.R."/>
        </authorList>
    </citation>
    <scope>NUCLEOTIDE SEQUENCE [LARGE SCALE GENOMIC DNA]</scope>
    <source>
        <strain evidence="4 5">BR10423</strain>
    </source>
</reference>
<dbReference type="Gene3D" id="3.30.70.270">
    <property type="match status" value="1"/>
</dbReference>
<dbReference type="InterPro" id="IPR000160">
    <property type="entry name" value="GGDEF_dom"/>
</dbReference>
<evidence type="ECO:0000259" key="3">
    <source>
        <dbReference type="PROSITE" id="PS50887"/>
    </source>
</evidence>
<evidence type="ECO:0000256" key="2">
    <source>
        <dbReference type="ARBA" id="ARBA00034247"/>
    </source>
</evidence>
<dbReference type="InterPro" id="IPR029787">
    <property type="entry name" value="Nucleotide_cyclase"/>
</dbReference>